<keyword evidence="6" id="KW-1185">Reference proteome</keyword>
<dbReference type="PROSITE" id="PS51388">
    <property type="entry name" value="GED"/>
    <property type="match status" value="1"/>
</dbReference>
<feature type="domain" description="GED" evidence="4">
    <location>
        <begin position="690"/>
        <end position="782"/>
    </location>
</feature>
<feature type="compositionally biased region" description="Basic and acidic residues" evidence="3">
    <location>
        <begin position="51"/>
        <end position="61"/>
    </location>
</feature>
<evidence type="ECO:0000313" key="6">
    <source>
        <dbReference type="Proteomes" id="UP001498476"/>
    </source>
</evidence>
<dbReference type="InterPro" id="IPR045063">
    <property type="entry name" value="Dynamin_N"/>
</dbReference>
<dbReference type="InterPro" id="IPR022812">
    <property type="entry name" value="Dynamin"/>
</dbReference>
<evidence type="ECO:0000256" key="2">
    <source>
        <dbReference type="ARBA" id="ARBA00023134"/>
    </source>
</evidence>
<dbReference type="SMART" id="SM00053">
    <property type="entry name" value="DYNc"/>
    <property type="match status" value="1"/>
</dbReference>
<dbReference type="PRINTS" id="PR00195">
    <property type="entry name" value="DYNAMIN"/>
</dbReference>
<evidence type="ECO:0000256" key="1">
    <source>
        <dbReference type="ARBA" id="ARBA00022741"/>
    </source>
</evidence>
<dbReference type="PANTHER" id="PTHR11566:SF21">
    <property type="entry name" value="DYNAMIN RELATED PROTEIN 1, ISOFORM A"/>
    <property type="match status" value="1"/>
</dbReference>
<protein>
    <recommendedName>
        <fullName evidence="4">GED domain-containing protein</fullName>
    </recommendedName>
</protein>
<feature type="region of interest" description="Disordered" evidence="3">
    <location>
        <begin position="1"/>
        <end position="66"/>
    </location>
</feature>
<organism evidence="5 6">
    <name type="scientific">Neonectria punicea</name>
    <dbReference type="NCBI Taxonomy" id="979145"/>
    <lineage>
        <taxon>Eukaryota</taxon>
        <taxon>Fungi</taxon>
        <taxon>Dikarya</taxon>
        <taxon>Ascomycota</taxon>
        <taxon>Pezizomycotina</taxon>
        <taxon>Sordariomycetes</taxon>
        <taxon>Hypocreomycetidae</taxon>
        <taxon>Hypocreales</taxon>
        <taxon>Nectriaceae</taxon>
        <taxon>Neonectria</taxon>
    </lineage>
</organism>
<keyword evidence="2" id="KW-0342">GTP-binding</keyword>
<proteinExistence type="predicted"/>
<dbReference type="SUPFAM" id="SSF52540">
    <property type="entry name" value="P-loop containing nucleoside triphosphate hydrolases"/>
    <property type="match status" value="1"/>
</dbReference>
<dbReference type="PANTHER" id="PTHR11566">
    <property type="entry name" value="DYNAMIN"/>
    <property type="match status" value="1"/>
</dbReference>
<dbReference type="InterPro" id="IPR027417">
    <property type="entry name" value="P-loop_NTPase"/>
</dbReference>
<dbReference type="InterPro" id="IPR001401">
    <property type="entry name" value="Dynamin_GTPase"/>
</dbReference>
<accession>A0ABR1GT51</accession>
<comment type="caution">
    <text evidence="5">The sequence shown here is derived from an EMBL/GenBank/DDBJ whole genome shotgun (WGS) entry which is preliminary data.</text>
</comment>
<dbReference type="InterPro" id="IPR000375">
    <property type="entry name" value="Dynamin_stalk"/>
</dbReference>
<reference evidence="5 6" key="1">
    <citation type="journal article" date="2025" name="Microbiol. Resour. Announc.">
        <title>Draft genome sequences for Neonectria magnoliae and Neonectria punicea, canker pathogens of Liriodendron tulipifera and Acer saccharum in West Virginia.</title>
        <authorList>
            <person name="Petronek H.M."/>
            <person name="Kasson M.T."/>
            <person name="Metheny A.M."/>
            <person name="Stauder C.M."/>
            <person name="Lovett B."/>
            <person name="Lynch S.C."/>
            <person name="Garnas J.R."/>
            <person name="Kasson L.R."/>
            <person name="Stajich J.E."/>
        </authorList>
    </citation>
    <scope>NUCLEOTIDE SEQUENCE [LARGE SCALE GENOMIC DNA]</scope>
    <source>
        <strain evidence="5 6">NRRL 64653</strain>
    </source>
</reference>
<evidence type="ECO:0000313" key="5">
    <source>
        <dbReference type="EMBL" id="KAK7408580.1"/>
    </source>
</evidence>
<dbReference type="InterPro" id="IPR020850">
    <property type="entry name" value="GED_dom"/>
</dbReference>
<sequence>MASSSVNGDTPNDSGVEGLSSTDSPPRRALHPKGLKDKKPEPKTGNVSDDSSPKNRPDVKAMTENPFDTEHGRALFAAVDKLQGLKCGKELEIPNLIVVGGQSSGKSSLLQSLTGIPFPVGATCCTRFPTRITSKRTSLGSKDSFRITIEPAEVTIDGLERAPEAIRKYERVGDTFTAAVFVEAANEVSTEYIGIRQGKDADSNNFAAEVLKVELSGPNRPYFSILDLPGHFNSTYDVNKSDQAIIEDMIVKYMQKTENTVICVLDASNDLAHQPILELAHDHIHDKERILGVFTKCDRLNNNLAEARHAVSIAQGVDLSTHDPRFMQDGWFIVRNCSDQDPAEIDLNVAEKKLFRTAPWNAIPEERRGSAALKVHVGAILNRKIEAGFPVIRDEIGRRLRAKQAERDILGEPRDSHDAMLNYAITVARSYENKAIKALERPGCLKVPTMELRQEVRRLNEEFDRFMRAKGATWDFQDYDVNPRAKLAELSFTDGSSQFRPQPSPQKESLAFDAAFAHYSKTEGSDDLLRQIEEQLVGFQANQLPGIVNPDIFPAMYQLQVAKWLDIARIHLSRVKDTTATCIVTILESVCPPTGGTERLFTGLRGLLEESFHTANANTDERCLIQCEQETKCAILQTTDPKFEEDIIGWRRVRFHESLLAALSLKGPTAPEALAKCFDLAHPSLKKNMVNEVHDVLKVYYKVSLETFIRTITNMVETYVSGDEGPVKALRPDRIMKLSKQEIERLAGEDPSTLRKRRILKEEIEELTRALDIVELARRQSEGLV</sequence>
<name>A0ABR1GT51_9HYPO</name>
<feature type="compositionally biased region" description="Polar residues" evidence="3">
    <location>
        <begin position="1"/>
        <end position="24"/>
    </location>
</feature>
<dbReference type="Pfam" id="PF00350">
    <property type="entry name" value="Dynamin_N"/>
    <property type="match status" value="1"/>
</dbReference>
<evidence type="ECO:0000259" key="4">
    <source>
        <dbReference type="PROSITE" id="PS51388"/>
    </source>
</evidence>
<dbReference type="Gene3D" id="3.40.50.300">
    <property type="entry name" value="P-loop containing nucleotide triphosphate hydrolases"/>
    <property type="match status" value="1"/>
</dbReference>
<gene>
    <name evidence="5" type="ORF">QQX98_009228</name>
</gene>
<keyword evidence="1" id="KW-0547">Nucleotide-binding</keyword>
<evidence type="ECO:0000256" key="3">
    <source>
        <dbReference type="SAM" id="MobiDB-lite"/>
    </source>
</evidence>
<dbReference type="Proteomes" id="UP001498476">
    <property type="component" value="Unassembled WGS sequence"/>
</dbReference>
<dbReference type="Pfam" id="PF01031">
    <property type="entry name" value="Dynamin_M"/>
    <property type="match status" value="1"/>
</dbReference>
<dbReference type="EMBL" id="JAZAVJ010000181">
    <property type="protein sequence ID" value="KAK7408580.1"/>
    <property type="molecule type" value="Genomic_DNA"/>
</dbReference>